<dbReference type="EC" id="2.3.2.6" evidence="4"/>
<organism evidence="6 7">
    <name type="scientific">Thiohalorhabdus denitrificans</name>
    <dbReference type="NCBI Taxonomy" id="381306"/>
    <lineage>
        <taxon>Bacteria</taxon>
        <taxon>Pseudomonadati</taxon>
        <taxon>Pseudomonadota</taxon>
        <taxon>Gammaproteobacteria</taxon>
        <taxon>Thiohalorhabdales</taxon>
        <taxon>Thiohalorhabdaceae</taxon>
        <taxon>Thiohalorhabdus</taxon>
    </lineage>
</organism>
<dbReference type="InterPro" id="IPR042203">
    <property type="entry name" value="Leu/Phe-tRNA_Trfase_C"/>
</dbReference>
<comment type="similarity">
    <text evidence="4">Belongs to the L/F-transferase family.</text>
</comment>
<evidence type="ECO:0000256" key="1">
    <source>
        <dbReference type="ARBA" id="ARBA00022490"/>
    </source>
</evidence>
<dbReference type="PANTHER" id="PTHR30098:SF2">
    <property type="entry name" value="LEUCYL_PHENYLALANYL-TRNA--PROTEIN TRANSFERASE"/>
    <property type="match status" value="1"/>
</dbReference>
<dbReference type="InterPro" id="IPR016181">
    <property type="entry name" value="Acyl_CoA_acyltransferase"/>
</dbReference>
<comment type="catalytic activity">
    <reaction evidence="4">
        <text>L-phenylalanyl-tRNA(Phe) + an N-terminal L-alpha-aminoacyl-[protein] = an N-terminal L-phenylalanyl-L-alpha-aminoacyl-[protein] + tRNA(Phe)</text>
        <dbReference type="Rhea" id="RHEA:43632"/>
        <dbReference type="Rhea" id="RHEA-COMP:9668"/>
        <dbReference type="Rhea" id="RHEA-COMP:9699"/>
        <dbReference type="Rhea" id="RHEA-COMP:10636"/>
        <dbReference type="Rhea" id="RHEA-COMP:10637"/>
        <dbReference type="ChEBI" id="CHEBI:78442"/>
        <dbReference type="ChEBI" id="CHEBI:78531"/>
        <dbReference type="ChEBI" id="CHEBI:78597"/>
        <dbReference type="ChEBI" id="CHEBI:83561"/>
        <dbReference type="EC" id="2.3.2.6"/>
    </reaction>
</comment>
<feature type="region of interest" description="Disordered" evidence="5">
    <location>
        <begin position="223"/>
        <end position="243"/>
    </location>
</feature>
<name>A0A1G5GAF9_9GAMM</name>
<dbReference type="InterPro" id="IPR004616">
    <property type="entry name" value="Leu/Phe-tRNA_Trfase"/>
</dbReference>
<protein>
    <recommendedName>
        <fullName evidence="4">Leucyl/phenylalanyl-tRNA--protein transferase</fullName>
        <ecNumber evidence="4">2.3.2.6</ecNumber>
    </recommendedName>
    <alternativeName>
        <fullName evidence="4">L/F-transferase</fullName>
    </alternativeName>
    <alternativeName>
        <fullName evidence="4">Leucyltransferase</fullName>
    </alternativeName>
    <alternativeName>
        <fullName evidence="4">Phenyalanyltransferase</fullName>
    </alternativeName>
</protein>
<dbReference type="NCBIfam" id="TIGR00667">
    <property type="entry name" value="aat"/>
    <property type="match status" value="1"/>
</dbReference>
<accession>A0A1G5GAF9</accession>
<keyword evidence="7" id="KW-1185">Reference proteome</keyword>
<comment type="subcellular location">
    <subcellularLocation>
        <location evidence="4">Cytoplasm</location>
    </subcellularLocation>
</comment>
<dbReference type="Pfam" id="PF03588">
    <property type="entry name" value="Leu_Phe_trans"/>
    <property type="match status" value="1"/>
</dbReference>
<comment type="function">
    <text evidence="4">Functions in the N-end rule pathway of protein degradation where it conjugates Leu, Phe and, less efficiently, Met from aminoacyl-tRNAs to the N-termini of proteins containing an N-terminal arginine or lysine.</text>
</comment>
<dbReference type="RefSeq" id="WP_074471413.1">
    <property type="nucleotide sequence ID" value="NZ_FMUN01000006.1"/>
</dbReference>
<evidence type="ECO:0000313" key="7">
    <source>
        <dbReference type="Proteomes" id="UP000183104"/>
    </source>
</evidence>
<dbReference type="InterPro" id="IPR042221">
    <property type="entry name" value="Leu/Phe-tRNA_Trfase_N"/>
</dbReference>
<comment type="catalytic activity">
    <reaction evidence="4">
        <text>N-terminal L-lysyl-[protein] + L-leucyl-tRNA(Leu) = N-terminal L-leucyl-L-lysyl-[protein] + tRNA(Leu) + H(+)</text>
        <dbReference type="Rhea" id="RHEA:12340"/>
        <dbReference type="Rhea" id="RHEA-COMP:9613"/>
        <dbReference type="Rhea" id="RHEA-COMP:9622"/>
        <dbReference type="Rhea" id="RHEA-COMP:12670"/>
        <dbReference type="Rhea" id="RHEA-COMP:12671"/>
        <dbReference type="ChEBI" id="CHEBI:15378"/>
        <dbReference type="ChEBI" id="CHEBI:65249"/>
        <dbReference type="ChEBI" id="CHEBI:78442"/>
        <dbReference type="ChEBI" id="CHEBI:78494"/>
        <dbReference type="ChEBI" id="CHEBI:133043"/>
        <dbReference type="EC" id="2.3.2.6"/>
    </reaction>
</comment>
<dbReference type="GO" id="GO:0030163">
    <property type="term" value="P:protein catabolic process"/>
    <property type="evidence" value="ECO:0007669"/>
    <property type="project" value="UniProtKB-UniRule"/>
</dbReference>
<dbReference type="AlphaFoldDB" id="A0A1G5GAF9"/>
<reference evidence="7" key="1">
    <citation type="submission" date="2016-10" db="EMBL/GenBank/DDBJ databases">
        <authorList>
            <person name="Varghese N."/>
        </authorList>
    </citation>
    <scope>NUCLEOTIDE SEQUENCE [LARGE SCALE GENOMIC DNA]</scope>
    <source>
        <strain evidence="7">HL 19</strain>
    </source>
</reference>
<dbReference type="Proteomes" id="UP000183104">
    <property type="component" value="Unassembled WGS sequence"/>
</dbReference>
<dbReference type="GO" id="GO:0005737">
    <property type="term" value="C:cytoplasm"/>
    <property type="evidence" value="ECO:0007669"/>
    <property type="project" value="UniProtKB-SubCell"/>
</dbReference>
<keyword evidence="2 4" id="KW-0808">Transferase</keyword>
<dbReference type="GO" id="GO:0008914">
    <property type="term" value="F:leucyl-tRNA--protein transferase activity"/>
    <property type="evidence" value="ECO:0007669"/>
    <property type="project" value="UniProtKB-UniRule"/>
</dbReference>
<proteinExistence type="inferred from homology"/>
<keyword evidence="1 4" id="KW-0963">Cytoplasm</keyword>
<dbReference type="OrthoDB" id="9790282at2"/>
<keyword evidence="3 4" id="KW-0012">Acyltransferase</keyword>
<dbReference type="EMBL" id="FMUN01000006">
    <property type="protein sequence ID" value="SCY47718.1"/>
    <property type="molecule type" value="Genomic_DNA"/>
</dbReference>
<evidence type="ECO:0000256" key="4">
    <source>
        <dbReference type="HAMAP-Rule" id="MF_00688"/>
    </source>
</evidence>
<dbReference type="PANTHER" id="PTHR30098">
    <property type="entry name" value="LEUCYL/PHENYLALANYL-TRNA--PROTEIN TRANSFERASE"/>
    <property type="match status" value="1"/>
</dbReference>
<evidence type="ECO:0000256" key="2">
    <source>
        <dbReference type="ARBA" id="ARBA00022679"/>
    </source>
</evidence>
<sequence length="243" mass="26868">MYLLDPNAPFPTFPDPRHASSPEGIVAIGGDLGVDRLIQAYRQGIFPWYNEYEPILWWSPDPRLVLYPERLHVSRSLRKAFRRGDLTFTFDRDFSGVMRGCAEPRGTTPESAGTWLNGEMIAAYERLHAHGLAHSTEAWDREGRLVGGLYGVALGRAFFGESMFTRVTDASKMAFVHTVQALGEAGYRLVDCQVYSDHLAQFGAREIARNRFLAELDRCLAGPEPAGPWPHPGDAVGASSGGT</sequence>
<dbReference type="HAMAP" id="MF_00688">
    <property type="entry name" value="Leu_Phe_trans"/>
    <property type="match status" value="1"/>
</dbReference>
<gene>
    <name evidence="4" type="primary">aat</name>
    <name evidence="6" type="ORF">SAMN05661077_2229</name>
</gene>
<dbReference type="Gene3D" id="3.30.70.3550">
    <property type="entry name" value="Leucyl/phenylalanyl-tRNA-protein transferase, N-terminal domain"/>
    <property type="match status" value="1"/>
</dbReference>
<comment type="catalytic activity">
    <reaction evidence="4">
        <text>N-terminal L-arginyl-[protein] + L-leucyl-tRNA(Leu) = N-terminal L-leucyl-L-arginyl-[protein] + tRNA(Leu) + H(+)</text>
        <dbReference type="Rhea" id="RHEA:50416"/>
        <dbReference type="Rhea" id="RHEA-COMP:9613"/>
        <dbReference type="Rhea" id="RHEA-COMP:9622"/>
        <dbReference type="Rhea" id="RHEA-COMP:12672"/>
        <dbReference type="Rhea" id="RHEA-COMP:12673"/>
        <dbReference type="ChEBI" id="CHEBI:15378"/>
        <dbReference type="ChEBI" id="CHEBI:64719"/>
        <dbReference type="ChEBI" id="CHEBI:78442"/>
        <dbReference type="ChEBI" id="CHEBI:78494"/>
        <dbReference type="ChEBI" id="CHEBI:133044"/>
        <dbReference type="EC" id="2.3.2.6"/>
    </reaction>
</comment>
<evidence type="ECO:0000313" key="6">
    <source>
        <dbReference type="EMBL" id="SCY47718.1"/>
    </source>
</evidence>
<dbReference type="Gene3D" id="3.40.630.70">
    <property type="entry name" value="Leucyl/phenylalanyl-tRNA-protein transferase, C-terminal domain"/>
    <property type="match status" value="1"/>
</dbReference>
<evidence type="ECO:0000256" key="3">
    <source>
        <dbReference type="ARBA" id="ARBA00023315"/>
    </source>
</evidence>
<dbReference type="SUPFAM" id="SSF55729">
    <property type="entry name" value="Acyl-CoA N-acyltransferases (Nat)"/>
    <property type="match status" value="1"/>
</dbReference>
<evidence type="ECO:0000256" key="5">
    <source>
        <dbReference type="SAM" id="MobiDB-lite"/>
    </source>
</evidence>